<reference evidence="2" key="1">
    <citation type="submission" date="2025-08" db="UniProtKB">
        <authorList>
            <consortium name="Ensembl"/>
        </authorList>
    </citation>
    <scope>IDENTIFICATION</scope>
</reference>
<dbReference type="Ensembl" id="ENSACUT00000012570.1">
    <property type="protein sequence ID" value="ENSACUP00000011778.1"/>
    <property type="gene ID" value="ENSACUG00000007942.1"/>
</dbReference>
<evidence type="ECO:0000256" key="1">
    <source>
        <dbReference type="SAM" id="Phobius"/>
    </source>
</evidence>
<keyword evidence="3" id="KW-1185">Reference proteome</keyword>
<sequence>MEKPLSWHKGWSWLHSEPHRGRDVPGQEGGTRAGEQALRAEHPWEASFAFGVLSITGISVQFVAAIASLLLCSYCYCSLARIAVTNYPSYTVPFPFPYADFPNLCKGPSHYKWYNLTLQILGLYSSLAVFYTFLGFVMTFARLLQFRHLNNPQK</sequence>
<keyword evidence="1" id="KW-0472">Membrane</keyword>
<name>A0A663MKG3_ATHCN</name>
<evidence type="ECO:0000313" key="3">
    <source>
        <dbReference type="Proteomes" id="UP000472269"/>
    </source>
</evidence>
<dbReference type="AlphaFoldDB" id="A0A663MKG3"/>
<feature type="transmembrane region" description="Helical" evidence="1">
    <location>
        <begin position="121"/>
        <end position="144"/>
    </location>
</feature>
<accession>A0A663MKG3</accession>
<reference evidence="2" key="2">
    <citation type="submission" date="2025-09" db="UniProtKB">
        <authorList>
            <consortium name="Ensembl"/>
        </authorList>
    </citation>
    <scope>IDENTIFICATION</scope>
</reference>
<feature type="transmembrane region" description="Helical" evidence="1">
    <location>
        <begin position="48"/>
        <end position="71"/>
    </location>
</feature>
<keyword evidence="1" id="KW-0812">Transmembrane</keyword>
<evidence type="ECO:0000313" key="2">
    <source>
        <dbReference type="Ensembl" id="ENSACUP00000011778.1"/>
    </source>
</evidence>
<dbReference type="OMA" id="YCSLARI"/>
<keyword evidence="1" id="KW-1133">Transmembrane helix</keyword>
<protein>
    <submittedName>
        <fullName evidence="2">Uncharacterized protein</fullName>
    </submittedName>
</protein>
<dbReference type="Proteomes" id="UP000472269">
    <property type="component" value="Unplaced"/>
</dbReference>
<proteinExistence type="predicted"/>
<organism evidence="2 3">
    <name type="scientific">Athene cunicularia</name>
    <name type="common">Burrowing owl</name>
    <name type="synonym">Speotyto cunicularia</name>
    <dbReference type="NCBI Taxonomy" id="194338"/>
    <lineage>
        <taxon>Eukaryota</taxon>
        <taxon>Metazoa</taxon>
        <taxon>Chordata</taxon>
        <taxon>Craniata</taxon>
        <taxon>Vertebrata</taxon>
        <taxon>Euteleostomi</taxon>
        <taxon>Archelosauria</taxon>
        <taxon>Archosauria</taxon>
        <taxon>Dinosauria</taxon>
        <taxon>Saurischia</taxon>
        <taxon>Theropoda</taxon>
        <taxon>Coelurosauria</taxon>
        <taxon>Aves</taxon>
        <taxon>Neognathae</taxon>
        <taxon>Neoaves</taxon>
        <taxon>Telluraves</taxon>
        <taxon>Strigiformes</taxon>
        <taxon>Strigidae</taxon>
        <taxon>Athene</taxon>
    </lineage>
</organism>